<dbReference type="Pfam" id="PF20434">
    <property type="entry name" value="BD-FAE"/>
    <property type="match status" value="1"/>
</dbReference>
<protein>
    <submittedName>
        <fullName evidence="3">Lipase</fullName>
    </submittedName>
</protein>
<keyword evidence="1" id="KW-0378">Hydrolase</keyword>
<dbReference type="EMBL" id="CP013655">
    <property type="protein sequence ID" value="ALS38386.1"/>
    <property type="molecule type" value="Genomic_DNA"/>
</dbReference>
<dbReference type="AlphaFoldDB" id="A0A0U2NTA3"/>
<reference evidence="4" key="1">
    <citation type="submission" date="2015-12" db="EMBL/GenBank/DDBJ databases">
        <authorList>
            <person name="Lauer A."/>
            <person name="Humrighouse B."/>
            <person name="Loparev V."/>
            <person name="Shewmaker P.L."/>
            <person name="Whitney A.M."/>
            <person name="McLaughlin R.W."/>
        </authorList>
    </citation>
    <scope>NUCLEOTIDE SEQUENCE [LARGE SCALE GENOMIC DNA]</scope>
    <source>
        <strain evidence="4">LMG 26678</strain>
    </source>
</reference>
<dbReference type="Proteomes" id="UP000067523">
    <property type="component" value="Chromosome"/>
</dbReference>
<gene>
    <name evidence="3" type="ORF">ATZ35_14885</name>
</gene>
<dbReference type="InterPro" id="IPR050300">
    <property type="entry name" value="GDXG_lipolytic_enzyme"/>
</dbReference>
<dbReference type="PANTHER" id="PTHR48081">
    <property type="entry name" value="AB HYDROLASE SUPERFAMILY PROTEIN C4A8.06C"/>
    <property type="match status" value="1"/>
</dbReference>
<evidence type="ECO:0000313" key="3">
    <source>
        <dbReference type="EMBL" id="ALS38386.1"/>
    </source>
</evidence>
<name>A0A0U2NTA3_9ENTE</name>
<dbReference type="SUPFAM" id="SSF53474">
    <property type="entry name" value="alpha/beta-Hydrolases"/>
    <property type="match status" value="1"/>
</dbReference>
<evidence type="ECO:0000256" key="1">
    <source>
        <dbReference type="ARBA" id="ARBA00022801"/>
    </source>
</evidence>
<feature type="domain" description="BD-FAE-like" evidence="2">
    <location>
        <begin position="73"/>
        <end position="268"/>
    </location>
</feature>
<accession>A0A0U2NTA3</accession>
<dbReference type="InterPro" id="IPR029058">
    <property type="entry name" value="AB_hydrolase_fold"/>
</dbReference>
<dbReference type="Gene3D" id="3.40.50.1820">
    <property type="entry name" value="alpha/beta hydrolase"/>
    <property type="match status" value="1"/>
</dbReference>
<dbReference type="InterPro" id="IPR049492">
    <property type="entry name" value="BD-FAE-like_dom"/>
</dbReference>
<dbReference type="KEGG" id="erx:ATZ35_14885"/>
<proteinExistence type="predicted"/>
<evidence type="ECO:0000313" key="4">
    <source>
        <dbReference type="Proteomes" id="UP000067523"/>
    </source>
</evidence>
<dbReference type="GO" id="GO:0016787">
    <property type="term" value="F:hydrolase activity"/>
    <property type="evidence" value="ECO:0007669"/>
    <property type="project" value="UniProtKB-KW"/>
</dbReference>
<dbReference type="RefSeq" id="WP_208927945.1">
    <property type="nucleotide sequence ID" value="NZ_CP013655.1"/>
</dbReference>
<evidence type="ECO:0000259" key="2">
    <source>
        <dbReference type="Pfam" id="PF20434"/>
    </source>
</evidence>
<keyword evidence="4" id="KW-1185">Reference proteome</keyword>
<organism evidence="3 4">
    <name type="scientific">Enterococcus rotai</name>
    <dbReference type="NCBI Taxonomy" id="118060"/>
    <lineage>
        <taxon>Bacteria</taxon>
        <taxon>Bacillati</taxon>
        <taxon>Bacillota</taxon>
        <taxon>Bacilli</taxon>
        <taxon>Lactobacillales</taxon>
        <taxon>Enterococcaceae</taxon>
        <taxon>Enterococcus</taxon>
    </lineage>
</organism>
<sequence length="330" mass="37356">MKKFVLVILVSIFAILIICLGTLYFTPKPLFKLVQGLPIEAKLTKPNGYQQIEDRVKTINDISYSKEYPESTLDLYLPKKTNSKIPVIVFVHGGGFFKGDKKMAQYFGPTVSNGDYAFVSINYHLVPDATIFDQVRQVNQALAFVTKNAEKYQFDPTQINLSGSSAGGFLALQLLSAYHNKEYAKQIAIQPVENLRINSLLLYSAVFDLSEFQTYQGNLATNYLLSKMGWGLTGEKNWKEDHRLGQLLDLRKLISKDFPPIFITDGNTKTFTKQAKQYVGELKKEEVPVVSLFFDGQQTVGHGYQLNMETKASSQAVEKTIWFLENYHSK</sequence>
<dbReference type="STRING" id="118060.ATZ35_14885"/>